<keyword evidence="15" id="KW-0902">Two-component regulatory system</keyword>
<dbReference type="InterPro" id="IPR000014">
    <property type="entry name" value="PAS"/>
</dbReference>
<proteinExistence type="predicted"/>
<dbReference type="EC" id="2.7.13.3" evidence="3"/>
<evidence type="ECO:0000256" key="6">
    <source>
        <dbReference type="ARBA" id="ARBA00022475"/>
    </source>
</evidence>
<evidence type="ECO:0000256" key="10">
    <source>
        <dbReference type="ARBA" id="ARBA00022692"/>
    </source>
</evidence>
<sequence length="446" mass="50950">MQVSEQYFKAISRFILFLALAVAIGYITGTILFCIIFLLSALVLWYTFNLIRLSDWLTSKKNLYPPSSNGLWSDVFDGIYRLQRKNRQRRKELGQVLKRFRDGAEALPDAAVVVEDTGQIIWCNRLARNVFGLRWPEDGGLLVTNLLRYPDFIEHFNKNSVSNDFVDEPILIPSPVHRDNIIEVRMVPYALGQLLILGRDVTQTQRVNQMRKDFIANVSHELRTPLTVLQGYLEMMQDPDMAQALPGTKAVDMMSDQTTRMFSLVNQLLLLSRIEANQDNIYENIIDVPHLLSLIEKEAVQLNADRGHTIRFYIEKDLFMHGIEDELRSAFTNLVKNAIRYTPSNGEIIVSWQLENEQAVFKVSDNGDGIEPHHLSRLTERFYRIDKARSRATGGSGLGLSIVKHVLAHHKSQLEISSEVGEGSCFWFSFPSELIVKKKKPARLSA</sequence>
<keyword evidence="5" id="KW-0813">Transport</keyword>
<evidence type="ECO:0000313" key="20">
    <source>
        <dbReference type="EMBL" id="MER2493716.1"/>
    </source>
</evidence>
<feature type="transmembrane region" description="Helical" evidence="18">
    <location>
        <begin position="15"/>
        <end position="48"/>
    </location>
</feature>
<comment type="function">
    <text evidence="17">Member of the two-component regulatory system PhoR/PhoB involved in the phosphate regulon genes expression. PhoR may function as a membrane-associated protein kinase that phosphorylates PhoB in response to environmental signals.</text>
</comment>
<evidence type="ECO:0000256" key="18">
    <source>
        <dbReference type="SAM" id="Phobius"/>
    </source>
</evidence>
<evidence type="ECO:0000256" key="16">
    <source>
        <dbReference type="ARBA" id="ARBA00023136"/>
    </source>
</evidence>
<evidence type="ECO:0000256" key="17">
    <source>
        <dbReference type="ARBA" id="ARBA00025207"/>
    </source>
</evidence>
<dbReference type="Pfam" id="PF00512">
    <property type="entry name" value="HisKA"/>
    <property type="match status" value="1"/>
</dbReference>
<evidence type="ECO:0000256" key="11">
    <source>
        <dbReference type="ARBA" id="ARBA00022741"/>
    </source>
</evidence>
<dbReference type="PRINTS" id="PR00344">
    <property type="entry name" value="BCTRLSENSOR"/>
</dbReference>
<dbReference type="SMART" id="SM00388">
    <property type="entry name" value="HisKA"/>
    <property type="match status" value="1"/>
</dbReference>
<protein>
    <recommendedName>
        <fullName evidence="4">Phosphate regulon sensor protein PhoR</fullName>
        <ecNumber evidence="3">2.7.13.3</ecNumber>
    </recommendedName>
</protein>
<dbReference type="InterPro" id="IPR003594">
    <property type="entry name" value="HATPase_dom"/>
</dbReference>
<comment type="caution">
    <text evidence="20">The sequence shown here is derived from an EMBL/GenBank/DDBJ whole genome shotgun (WGS) entry which is preliminary data.</text>
</comment>
<dbReference type="InterPro" id="IPR035965">
    <property type="entry name" value="PAS-like_dom_sf"/>
</dbReference>
<keyword evidence="9 20" id="KW-0808">Transferase</keyword>
<reference evidence="20 21" key="1">
    <citation type="submission" date="2024-06" db="EMBL/GenBank/DDBJ databases">
        <authorList>
            <person name="Chen R.Y."/>
        </authorList>
    </citation>
    <scope>NUCLEOTIDE SEQUENCE [LARGE SCALE GENOMIC DNA]</scope>
    <source>
        <strain evidence="20 21">D2</strain>
    </source>
</reference>
<dbReference type="InterPro" id="IPR021766">
    <property type="entry name" value="PhoR_N"/>
</dbReference>
<comment type="subcellular location">
    <subcellularLocation>
        <location evidence="2">Cell membrane</location>
    </subcellularLocation>
</comment>
<evidence type="ECO:0000259" key="19">
    <source>
        <dbReference type="PROSITE" id="PS50109"/>
    </source>
</evidence>
<keyword evidence="7" id="KW-0597">Phosphoprotein</keyword>
<accession>A0ABV1RL99</accession>
<evidence type="ECO:0000256" key="4">
    <source>
        <dbReference type="ARBA" id="ARBA00019665"/>
    </source>
</evidence>
<dbReference type="SUPFAM" id="SSF55874">
    <property type="entry name" value="ATPase domain of HSP90 chaperone/DNA topoisomerase II/histidine kinase"/>
    <property type="match status" value="1"/>
</dbReference>
<keyword evidence="13" id="KW-0067">ATP-binding</keyword>
<dbReference type="InterPro" id="IPR003661">
    <property type="entry name" value="HisK_dim/P_dom"/>
</dbReference>
<feature type="domain" description="Histidine kinase" evidence="19">
    <location>
        <begin position="217"/>
        <end position="434"/>
    </location>
</feature>
<keyword evidence="8" id="KW-0592">Phosphate transport</keyword>
<dbReference type="SMART" id="SM00091">
    <property type="entry name" value="PAS"/>
    <property type="match status" value="1"/>
</dbReference>
<dbReference type="PROSITE" id="PS50109">
    <property type="entry name" value="HIS_KIN"/>
    <property type="match status" value="1"/>
</dbReference>
<name>A0ABV1RL99_9ALTE</name>
<dbReference type="SUPFAM" id="SSF47384">
    <property type="entry name" value="Homodimeric domain of signal transducing histidine kinase"/>
    <property type="match status" value="1"/>
</dbReference>
<dbReference type="Pfam" id="PF11808">
    <property type="entry name" value="PhoR"/>
    <property type="match status" value="1"/>
</dbReference>
<evidence type="ECO:0000256" key="1">
    <source>
        <dbReference type="ARBA" id="ARBA00000085"/>
    </source>
</evidence>
<keyword evidence="6" id="KW-1003">Cell membrane</keyword>
<dbReference type="Gene3D" id="3.30.565.10">
    <property type="entry name" value="Histidine kinase-like ATPase, C-terminal domain"/>
    <property type="match status" value="1"/>
</dbReference>
<dbReference type="SMART" id="SM00387">
    <property type="entry name" value="HATPase_c"/>
    <property type="match status" value="1"/>
</dbReference>
<evidence type="ECO:0000256" key="14">
    <source>
        <dbReference type="ARBA" id="ARBA00022989"/>
    </source>
</evidence>
<evidence type="ECO:0000256" key="3">
    <source>
        <dbReference type="ARBA" id="ARBA00012438"/>
    </source>
</evidence>
<gene>
    <name evidence="20" type="primary">phoR</name>
    <name evidence="20" type="ORF">ABS311_17690</name>
</gene>
<evidence type="ECO:0000256" key="2">
    <source>
        <dbReference type="ARBA" id="ARBA00004236"/>
    </source>
</evidence>
<dbReference type="EMBL" id="JBELOE010000265">
    <property type="protein sequence ID" value="MER2493716.1"/>
    <property type="molecule type" value="Genomic_DNA"/>
</dbReference>
<evidence type="ECO:0000256" key="13">
    <source>
        <dbReference type="ARBA" id="ARBA00022840"/>
    </source>
</evidence>
<comment type="catalytic activity">
    <reaction evidence="1">
        <text>ATP + protein L-histidine = ADP + protein N-phospho-L-histidine.</text>
        <dbReference type="EC" id="2.7.13.3"/>
    </reaction>
</comment>
<dbReference type="GO" id="GO:0004673">
    <property type="term" value="F:protein histidine kinase activity"/>
    <property type="evidence" value="ECO:0007669"/>
    <property type="project" value="UniProtKB-EC"/>
</dbReference>
<dbReference type="NCBIfam" id="TIGR02966">
    <property type="entry name" value="phoR_proteo"/>
    <property type="match status" value="1"/>
</dbReference>
<dbReference type="InterPro" id="IPR036890">
    <property type="entry name" value="HATPase_C_sf"/>
</dbReference>
<dbReference type="InterPro" id="IPR050351">
    <property type="entry name" value="BphY/WalK/GraS-like"/>
</dbReference>
<evidence type="ECO:0000256" key="12">
    <source>
        <dbReference type="ARBA" id="ARBA00022777"/>
    </source>
</evidence>
<dbReference type="SUPFAM" id="SSF55785">
    <property type="entry name" value="PYP-like sensor domain (PAS domain)"/>
    <property type="match status" value="1"/>
</dbReference>
<dbReference type="PANTHER" id="PTHR45453">
    <property type="entry name" value="PHOSPHATE REGULON SENSOR PROTEIN PHOR"/>
    <property type="match status" value="1"/>
</dbReference>
<organism evidence="20 21">
    <name type="scientific">Catenovulum sediminis</name>
    <dbReference type="NCBI Taxonomy" id="1740262"/>
    <lineage>
        <taxon>Bacteria</taxon>
        <taxon>Pseudomonadati</taxon>
        <taxon>Pseudomonadota</taxon>
        <taxon>Gammaproteobacteria</taxon>
        <taxon>Alteromonadales</taxon>
        <taxon>Alteromonadaceae</taxon>
        <taxon>Catenovulum</taxon>
    </lineage>
</organism>
<evidence type="ECO:0000313" key="21">
    <source>
        <dbReference type="Proteomes" id="UP001467690"/>
    </source>
</evidence>
<dbReference type="InterPro" id="IPR036097">
    <property type="entry name" value="HisK_dim/P_sf"/>
</dbReference>
<dbReference type="PANTHER" id="PTHR45453:SF1">
    <property type="entry name" value="PHOSPHATE REGULON SENSOR PROTEIN PHOR"/>
    <property type="match status" value="1"/>
</dbReference>
<keyword evidence="10 18" id="KW-0812">Transmembrane</keyword>
<dbReference type="Pfam" id="PF02518">
    <property type="entry name" value="HATPase_c"/>
    <property type="match status" value="1"/>
</dbReference>
<keyword evidence="11" id="KW-0547">Nucleotide-binding</keyword>
<evidence type="ECO:0000256" key="7">
    <source>
        <dbReference type="ARBA" id="ARBA00022553"/>
    </source>
</evidence>
<evidence type="ECO:0000256" key="9">
    <source>
        <dbReference type="ARBA" id="ARBA00022679"/>
    </source>
</evidence>
<keyword evidence="16 18" id="KW-0472">Membrane</keyword>
<dbReference type="NCBIfam" id="NF008235">
    <property type="entry name" value="PRK11006.1"/>
    <property type="match status" value="1"/>
</dbReference>
<keyword evidence="12 20" id="KW-0418">Kinase</keyword>
<dbReference type="Proteomes" id="UP001467690">
    <property type="component" value="Unassembled WGS sequence"/>
</dbReference>
<dbReference type="InterPro" id="IPR014310">
    <property type="entry name" value="Sig_transdc_His_kinase_PhoR"/>
</dbReference>
<evidence type="ECO:0000256" key="15">
    <source>
        <dbReference type="ARBA" id="ARBA00023012"/>
    </source>
</evidence>
<dbReference type="CDD" id="cd00082">
    <property type="entry name" value="HisKA"/>
    <property type="match status" value="1"/>
</dbReference>
<keyword evidence="21" id="KW-1185">Reference proteome</keyword>
<dbReference type="InterPro" id="IPR004358">
    <property type="entry name" value="Sig_transdc_His_kin-like_C"/>
</dbReference>
<dbReference type="RefSeq" id="WP_143869650.1">
    <property type="nucleotide sequence ID" value="NZ_CP041660.1"/>
</dbReference>
<dbReference type="Gene3D" id="1.10.287.130">
    <property type="match status" value="1"/>
</dbReference>
<evidence type="ECO:0000256" key="5">
    <source>
        <dbReference type="ARBA" id="ARBA00022448"/>
    </source>
</evidence>
<dbReference type="InterPro" id="IPR005467">
    <property type="entry name" value="His_kinase_dom"/>
</dbReference>
<evidence type="ECO:0000256" key="8">
    <source>
        <dbReference type="ARBA" id="ARBA00022592"/>
    </source>
</evidence>
<keyword evidence="14 18" id="KW-1133">Transmembrane helix</keyword>